<gene>
    <name evidence="1" type="ORF">EHQ49_02425</name>
</gene>
<evidence type="ECO:0000313" key="1">
    <source>
        <dbReference type="EMBL" id="TGL44352.1"/>
    </source>
</evidence>
<dbReference type="OrthoDB" id="9818668at2"/>
<accession>A0A4R9JKC9</accession>
<protein>
    <submittedName>
        <fullName evidence="1">Uncharacterized protein</fullName>
    </submittedName>
</protein>
<proteinExistence type="predicted"/>
<dbReference type="AlphaFoldDB" id="A0A4R9JKC9"/>
<sequence length="551" mass="63673">MKFFQVLSNLPFFVVLILTIHCSKKTEYIPLTEPHSLIVYTSADFEIINLEDKKTPIKRFTNYRGVIEVEGVHRFIPQKDNDKELFYFQIKCLSEWKCPEEKAILSRGSFLMNPKFSYGENPSYGPNGYFIPQSSVKSAAETLNFLTQNDAEVPTSGFNKDVFKDWIKVNETTGEDSFVNLYYLFETWKNKTFDPESQKVLKRTHKSLKFLSEQTDPAEIESFIASHPIDPEILNEPKIQSAYVNFINRHLDTFFHIERSNKEISNQFETSAEIPYLQELAFQKIMESGEFVFDPLPPEEVVPNAETITLTKKNWTLTIKKPRQVQLKFGFVPNTEWIIKRIQSVPNEEFLSFKLIAENGNEFHVKSKQLPKVFDGAEKMKEFSATLPKKATEIIDQFASDSAKEAGVYLALKFGKGGYDPIKNQYEYSIDDPAIIHYYFKNNKIIKADKSEISGDLSYSIGDDYSTDTFDAWYQKYNKEKKEYTVFVNYTHSDCGCDCSINKSVDNQCWTAGEMIKIRFPGHAILNKDFSEARVEFEKPASFLCNEPLNE</sequence>
<reference evidence="1" key="1">
    <citation type="journal article" date="2019" name="PLoS Negl. Trop. Dis.">
        <title>Revisiting the worldwide diversity of Leptospira species in the environment.</title>
        <authorList>
            <person name="Vincent A.T."/>
            <person name="Schiettekatte O."/>
            <person name="Bourhy P."/>
            <person name="Veyrier F.J."/>
            <person name="Picardeau M."/>
        </authorList>
    </citation>
    <scope>NUCLEOTIDE SEQUENCE [LARGE SCALE GENOMIC DNA]</scope>
    <source>
        <strain evidence="1">201702692</strain>
    </source>
</reference>
<dbReference type="RefSeq" id="WP_135576006.1">
    <property type="nucleotide sequence ID" value="NZ_RQGA01000003.1"/>
</dbReference>
<keyword evidence="2" id="KW-1185">Reference proteome</keyword>
<organism evidence="1 2">
    <name type="scientific">Leptospira perdikensis</name>
    <dbReference type="NCBI Taxonomy" id="2484948"/>
    <lineage>
        <taxon>Bacteria</taxon>
        <taxon>Pseudomonadati</taxon>
        <taxon>Spirochaetota</taxon>
        <taxon>Spirochaetia</taxon>
        <taxon>Leptospirales</taxon>
        <taxon>Leptospiraceae</taxon>
        <taxon>Leptospira</taxon>
    </lineage>
</organism>
<name>A0A4R9JKC9_9LEPT</name>
<dbReference type="EMBL" id="RQGA01000003">
    <property type="protein sequence ID" value="TGL44352.1"/>
    <property type="molecule type" value="Genomic_DNA"/>
</dbReference>
<comment type="caution">
    <text evidence="1">The sequence shown here is derived from an EMBL/GenBank/DDBJ whole genome shotgun (WGS) entry which is preliminary data.</text>
</comment>
<evidence type="ECO:0000313" key="2">
    <source>
        <dbReference type="Proteomes" id="UP000298125"/>
    </source>
</evidence>
<dbReference type="Proteomes" id="UP000298125">
    <property type="component" value="Unassembled WGS sequence"/>
</dbReference>